<proteinExistence type="predicted"/>
<dbReference type="Proteomes" id="UP001159363">
    <property type="component" value="Chromosome 5"/>
</dbReference>
<dbReference type="EMBL" id="JARBHB010000006">
    <property type="protein sequence ID" value="KAJ8880846.1"/>
    <property type="molecule type" value="Genomic_DNA"/>
</dbReference>
<gene>
    <name evidence="1" type="ORF">PR048_017318</name>
</gene>
<accession>A0ABQ9H967</accession>
<sequence length="202" mass="22885">MFTTCGGSQYRPWKEQGSEDVYFNFLQDWQSTELSHFTYTYIRVLSKSGEAYELKATHMKVQGRLGKLLSSILDNGARLPANILRVRGTEVIRAKMAHASSAHSPLRCSYLAAIVISVSRLILVYEVLNSHSHKLTEPQASLLSLRLAQSCLKYTHNLTQVVMNEPAKRNLFVATTQDLPKVRDNFEVDFIATEHVGRMIRV</sequence>
<evidence type="ECO:0000313" key="1">
    <source>
        <dbReference type="EMBL" id="KAJ8880846.1"/>
    </source>
</evidence>
<evidence type="ECO:0000313" key="2">
    <source>
        <dbReference type="Proteomes" id="UP001159363"/>
    </source>
</evidence>
<reference evidence="1 2" key="1">
    <citation type="submission" date="2023-02" db="EMBL/GenBank/DDBJ databases">
        <title>LHISI_Scaffold_Assembly.</title>
        <authorList>
            <person name="Stuart O.P."/>
            <person name="Cleave R."/>
            <person name="Magrath M.J.L."/>
            <person name="Mikheyev A.S."/>
        </authorList>
    </citation>
    <scope>NUCLEOTIDE SEQUENCE [LARGE SCALE GENOMIC DNA]</scope>
    <source>
        <strain evidence="1">Daus_M_001</strain>
        <tissue evidence="1">Leg muscle</tissue>
    </source>
</reference>
<organism evidence="1 2">
    <name type="scientific">Dryococelus australis</name>
    <dbReference type="NCBI Taxonomy" id="614101"/>
    <lineage>
        <taxon>Eukaryota</taxon>
        <taxon>Metazoa</taxon>
        <taxon>Ecdysozoa</taxon>
        <taxon>Arthropoda</taxon>
        <taxon>Hexapoda</taxon>
        <taxon>Insecta</taxon>
        <taxon>Pterygota</taxon>
        <taxon>Neoptera</taxon>
        <taxon>Polyneoptera</taxon>
        <taxon>Phasmatodea</taxon>
        <taxon>Verophasmatodea</taxon>
        <taxon>Anareolatae</taxon>
        <taxon>Phasmatidae</taxon>
        <taxon>Eurycanthinae</taxon>
        <taxon>Dryococelus</taxon>
    </lineage>
</organism>
<comment type="caution">
    <text evidence="1">The sequence shown here is derived from an EMBL/GenBank/DDBJ whole genome shotgun (WGS) entry which is preliminary data.</text>
</comment>
<name>A0ABQ9H967_9NEOP</name>
<protein>
    <submittedName>
        <fullName evidence="1">Uncharacterized protein</fullName>
    </submittedName>
</protein>
<keyword evidence="2" id="KW-1185">Reference proteome</keyword>